<dbReference type="AlphaFoldDB" id="A0A2Y9C9L1"/>
<keyword evidence="2" id="KW-0865">Zymogen</keyword>
<reference evidence="5 6" key="1">
    <citation type="submission" date="2018-05" db="EMBL/GenBank/DDBJ databases">
        <title>The Hungate 1000. A catalogue of reference genomes from the rumen microbiome.</title>
        <authorList>
            <person name="Kelly W."/>
        </authorList>
    </citation>
    <scope>NUCLEOTIDE SEQUENCE [LARGE SCALE GENOMIC DNA]</scope>
    <source>
        <strain evidence="5 6">NLAE-zl-C242</strain>
    </source>
</reference>
<name>A0A2Y9C9L1_9FIRM</name>
<evidence type="ECO:0000313" key="5">
    <source>
        <dbReference type="EMBL" id="PWJ32369.1"/>
    </source>
</evidence>
<evidence type="ECO:0000256" key="2">
    <source>
        <dbReference type="ARBA" id="ARBA00023145"/>
    </source>
</evidence>
<dbReference type="GO" id="GO:0004609">
    <property type="term" value="F:phosphatidylserine decarboxylase activity"/>
    <property type="evidence" value="ECO:0007669"/>
    <property type="project" value="InterPro"/>
</dbReference>
<dbReference type="PANTHER" id="PTHR10067:SF17">
    <property type="entry name" value="PHOSPHATIDYLSERINE DECARBOXYLASE PROENZYME 2"/>
    <property type="match status" value="1"/>
</dbReference>
<keyword evidence="6" id="KW-1185">Reference proteome</keyword>
<accession>A0A2Y9C9L1</accession>
<dbReference type="RefSeq" id="WP_181368573.1">
    <property type="nucleotide sequence ID" value="NZ_BAAACK010000007.1"/>
</dbReference>
<dbReference type="GO" id="GO:0008654">
    <property type="term" value="P:phospholipid biosynthetic process"/>
    <property type="evidence" value="ECO:0007669"/>
    <property type="project" value="InterPro"/>
</dbReference>
<gene>
    <name evidence="5" type="ORF">A8806_101657</name>
</gene>
<evidence type="ECO:0000256" key="3">
    <source>
        <dbReference type="ARBA" id="ARBA00023239"/>
    </source>
</evidence>
<organism evidence="5 6">
    <name type="scientific">Faecalicatena orotica</name>
    <dbReference type="NCBI Taxonomy" id="1544"/>
    <lineage>
        <taxon>Bacteria</taxon>
        <taxon>Bacillati</taxon>
        <taxon>Bacillota</taxon>
        <taxon>Clostridia</taxon>
        <taxon>Lachnospirales</taxon>
        <taxon>Lachnospiraceae</taxon>
        <taxon>Faecalicatena</taxon>
    </lineage>
</organism>
<dbReference type="InterPro" id="IPR003817">
    <property type="entry name" value="PS_Dcarbxylase"/>
</dbReference>
<proteinExistence type="predicted"/>
<dbReference type="PANTHER" id="PTHR10067">
    <property type="entry name" value="PHOSPHATIDYLSERINE DECARBOXYLASE"/>
    <property type="match status" value="1"/>
</dbReference>
<comment type="caution">
    <text evidence="5">The sequence shown here is derived from an EMBL/GenBank/DDBJ whole genome shotgun (WGS) entry which is preliminary data.</text>
</comment>
<evidence type="ECO:0000256" key="1">
    <source>
        <dbReference type="ARBA" id="ARBA00022793"/>
    </source>
</evidence>
<evidence type="ECO:0000256" key="4">
    <source>
        <dbReference type="ARBA" id="ARBA00023317"/>
    </source>
</evidence>
<keyword evidence="1" id="KW-0210">Decarboxylase</keyword>
<evidence type="ECO:0000313" key="6">
    <source>
        <dbReference type="Proteomes" id="UP000245845"/>
    </source>
</evidence>
<protein>
    <submittedName>
        <fullName evidence="5">Phosphatidylserine decarboxylase</fullName>
    </submittedName>
</protein>
<sequence>MKYIDREGRITTADSGQDRLLKRMYLSRAGRRILKVLICPFVSRAGGWLLDRSWSRVLIVPFVKANQIDLSVCEKERFRSYNDFFTRKLKDGVRIMEGDEWTLTSPCDGKLSVYPIVHEKGKKSRFNIKNTSYTVESLLRSPKLAAYYEGGTAFVFRLTVDDYHRYCYVDDGMKSENCHIPGIFHTVNPVANDVVPIYKENTREYSLLRSRHFKTVLMMEVGALMVGRITNYHEACLVKKGEEKGRFEFGGSTVILLFQKDAVRMDERLFQNTQSGYETIVKMGERIGESIRGQK</sequence>
<keyword evidence="3" id="KW-0456">Lyase</keyword>
<dbReference type="Proteomes" id="UP000245845">
    <property type="component" value="Unassembled WGS sequence"/>
</dbReference>
<keyword evidence="4" id="KW-0670">Pyruvate</keyword>
<dbReference type="EMBL" id="QGDL01000001">
    <property type="protein sequence ID" value="PWJ32369.1"/>
    <property type="molecule type" value="Genomic_DNA"/>
</dbReference>
<dbReference type="Pfam" id="PF02666">
    <property type="entry name" value="PS_Dcarbxylase"/>
    <property type="match status" value="1"/>
</dbReference>